<dbReference type="Proteomes" id="UP000018817">
    <property type="component" value="Unassembled WGS sequence"/>
</dbReference>
<dbReference type="EMBL" id="KI669666">
    <property type="protein sequence ID" value="ETM98893.1"/>
    <property type="molecule type" value="Genomic_DNA"/>
</dbReference>
<dbReference type="GeneID" id="20188017"/>
<dbReference type="PANTHER" id="PTHR47482:SF5">
    <property type="entry name" value="FAR1 DOMAIN-CONTAINING PROTEIN"/>
    <property type="match status" value="1"/>
</dbReference>
<protein>
    <recommendedName>
        <fullName evidence="3">FAR1 domain-containing protein</fullName>
    </recommendedName>
</protein>
<reference evidence="2" key="1">
    <citation type="submission" date="2011-12" db="EMBL/GenBank/DDBJ databases">
        <authorList>
            <consortium name="The Broad Institute Genome Sequencing Platform"/>
            <person name="Russ C."/>
            <person name="Tyler B."/>
            <person name="Panabieres F."/>
            <person name="Shan W."/>
            <person name="Tripathy S."/>
            <person name="Grunwald N."/>
            <person name="Machado M."/>
            <person name="Young S.K."/>
            <person name="Zeng Q."/>
            <person name="Gargeya S."/>
            <person name="Fitzgerald M."/>
            <person name="Haas B."/>
            <person name="Abouelleil A."/>
            <person name="Alvarado L."/>
            <person name="Arachchi H.M."/>
            <person name="Berlin A."/>
            <person name="Chapman S.B."/>
            <person name="Gearin G."/>
            <person name="Goldberg J."/>
            <person name="Griggs A."/>
            <person name="Gujja S."/>
            <person name="Hansen M."/>
            <person name="Heiman D."/>
            <person name="Howarth C."/>
            <person name="Larimer J."/>
            <person name="Lui A."/>
            <person name="MacDonald P.J.P."/>
            <person name="McCowen C."/>
            <person name="Montmayeur A."/>
            <person name="Murphy C."/>
            <person name="Neiman D."/>
            <person name="Pearson M."/>
            <person name="Priest M."/>
            <person name="Roberts A."/>
            <person name="Saif S."/>
            <person name="Shea T."/>
            <person name="Sisk P."/>
            <person name="Stolte C."/>
            <person name="Sykes S."/>
            <person name="Wortman J."/>
            <person name="Nusbaum C."/>
            <person name="Birren B."/>
        </authorList>
    </citation>
    <scope>NUCLEOTIDE SEQUENCE [LARGE SCALE GENOMIC DNA]</scope>
    <source>
        <strain evidence="2">INRA-310</strain>
    </source>
</reference>
<reference evidence="1 2" key="2">
    <citation type="submission" date="2013-11" db="EMBL/GenBank/DDBJ databases">
        <title>The Genome Sequence of Phytophthora parasitica INRA-310.</title>
        <authorList>
            <consortium name="The Broad Institute Genomics Platform"/>
            <person name="Russ C."/>
            <person name="Tyler B."/>
            <person name="Panabieres F."/>
            <person name="Shan W."/>
            <person name="Tripathy S."/>
            <person name="Grunwald N."/>
            <person name="Machado M."/>
            <person name="Johnson C.S."/>
            <person name="Arredondo F."/>
            <person name="Hong C."/>
            <person name="Coffey M."/>
            <person name="Young S.K."/>
            <person name="Zeng Q."/>
            <person name="Gargeya S."/>
            <person name="Fitzgerald M."/>
            <person name="Abouelleil A."/>
            <person name="Alvarado L."/>
            <person name="Chapman S.B."/>
            <person name="Gainer-Dewar J."/>
            <person name="Goldberg J."/>
            <person name="Griggs A."/>
            <person name="Gujja S."/>
            <person name="Hansen M."/>
            <person name="Howarth C."/>
            <person name="Imamovic A."/>
            <person name="Ireland A."/>
            <person name="Larimer J."/>
            <person name="McCowan C."/>
            <person name="Murphy C."/>
            <person name="Pearson M."/>
            <person name="Poon T.W."/>
            <person name="Priest M."/>
            <person name="Roberts A."/>
            <person name="Saif S."/>
            <person name="Shea T."/>
            <person name="Sykes S."/>
            <person name="Wortman J."/>
            <person name="Nusbaum C."/>
            <person name="Birren B."/>
        </authorList>
    </citation>
    <scope>NUCLEOTIDE SEQUENCE [LARGE SCALE GENOMIC DNA]</scope>
    <source>
        <strain evidence="1 2">INRA-310</strain>
    </source>
</reference>
<accession>W2PFA9</accession>
<dbReference type="RefSeq" id="XP_008915813.1">
    <property type="nucleotide sequence ID" value="XM_008917565.1"/>
</dbReference>
<evidence type="ECO:0000313" key="2">
    <source>
        <dbReference type="Proteomes" id="UP000018817"/>
    </source>
</evidence>
<proteinExistence type="predicted"/>
<organism evidence="1 2">
    <name type="scientific">Phytophthora nicotianae (strain INRA-310)</name>
    <name type="common">Phytophthora parasitica</name>
    <dbReference type="NCBI Taxonomy" id="761204"/>
    <lineage>
        <taxon>Eukaryota</taxon>
        <taxon>Sar</taxon>
        <taxon>Stramenopiles</taxon>
        <taxon>Oomycota</taxon>
        <taxon>Peronosporomycetes</taxon>
        <taxon>Peronosporales</taxon>
        <taxon>Peronosporaceae</taxon>
        <taxon>Phytophthora</taxon>
    </lineage>
</organism>
<dbReference type="AlphaFoldDB" id="W2PFA9"/>
<dbReference type="OrthoDB" id="4367135at2759"/>
<dbReference type="VEuPathDB" id="FungiDB:PPTG_19225"/>
<name>W2PFA9_PHYN3</name>
<evidence type="ECO:0000313" key="1">
    <source>
        <dbReference type="EMBL" id="ETM98893.1"/>
    </source>
</evidence>
<evidence type="ECO:0008006" key="3">
    <source>
        <dbReference type="Google" id="ProtNLM"/>
    </source>
</evidence>
<dbReference type="PANTHER" id="PTHR47482">
    <property type="entry name" value="OS11G0632001 PROTEIN"/>
    <property type="match status" value="1"/>
</dbReference>
<sequence length="207" mass="22826">MTTRADVLGPVDITELKLQDENLTWEIDVHAEASFSSRAEAQNAANASAKSVGYGLVVKRSCQDANKNTRRVIFACDRHEQRRTHNISRAGSRRRPNAASRRCGCKMKIDIVRRTDDEGVATWHIIHGPISTTHNHPPSKEVSSHPVHCRSELSDKIRSHVVVQSQTGVRAVQTLAALRSDGSGTNLLARDIYNARHSATISSLCCL</sequence>
<gene>
    <name evidence="1" type="ORF">PPTG_19225</name>
</gene>